<reference evidence="1" key="2">
    <citation type="submission" date="2020-11" db="EMBL/GenBank/DDBJ databases">
        <authorList>
            <person name="McCartney M.A."/>
            <person name="Auch B."/>
            <person name="Kono T."/>
            <person name="Mallez S."/>
            <person name="Becker A."/>
            <person name="Gohl D.M."/>
            <person name="Silverstein K.A.T."/>
            <person name="Koren S."/>
            <person name="Bechman K.B."/>
            <person name="Herman A."/>
            <person name="Abrahante J.E."/>
            <person name="Garbe J."/>
        </authorList>
    </citation>
    <scope>NUCLEOTIDE SEQUENCE</scope>
    <source>
        <strain evidence="1">Duluth1</strain>
        <tissue evidence="1">Whole animal</tissue>
    </source>
</reference>
<gene>
    <name evidence="1" type="ORF">DPMN_044866</name>
</gene>
<keyword evidence="2" id="KW-1185">Reference proteome</keyword>
<evidence type="ECO:0000313" key="1">
    <source>
        <dbReference type="EMBL" id="KAH3738236.1"/>
    </source>
</evidence>
<evidence type="ECO:0000313" key="2">
    <source>
        <dbReference type="Proteomes" id="UP000828390"/>
    </source>
</evidence>
<dbReference type="EMBL" id="JAIWYP010000011">
    <property type="protein sequence ID" value="KAH3738236.1"/>
    <property type="molecule type" value="Genomic_DNA"/>
</dbReference>
<organism evidence="1 2">
    <name type="scientific">Dreissena polymorpha</name>
    <name type="common">Zebra mussel</name>
    <name type="synonym">Mytilus polymorpha</name>
    <dbReference type="NCBI Taxonomy" id="45954"/>
    <lineage>
        <taxon>Eukaryota</taxon>
        <taxon>Metazoa</taxon>
        <taxon>Spiralia</taxon>
        <taxon>Lophotrochozoa</taxon>
        <taxon>Mollusca</taxon>
        <taxon>Bivalvia</taxon>
        <taxon>Autobranchia</taxon>
        <taxon>Heteroconchia</taxon>
        <taxon>Euheterodonta</taxon>
        <taxon>Imparidentia</taxon>
        <taxon>Neoheterodontei</taxon>
        <taxon>Myida</taxon>
        <taxon>Dreissenoidea</taxon>
        <taxon>Dreissenidae</taxon>
        <taxon>Dreissena</taxon>
    </lineage>
</organism>
<proteinExistence type="predicted"/>
<name>A0A9D4I0V2_DREPO</name>
<protein>
    <submittedName>
        <fullName evidence="1">Uncharacterized protein</fullName>
    </submittedName>
</protein>
<accession>A0A9D4I0V2</accession>
<dbReference type="AlphaFoldDB" id="A0A9D4I0V2"/>
<dbReference type="Proteomes" id="UP000828390">
    <property type="component" value="Unassembled WGS sequence"/>
</dbReference>
<comment type="caution">
    <text evidence="1">The sequence shown here is derived from an EMBL/GenBank/DDBJ whole genome shotgun (WGS) entry which is preliminary data.</text>
</comment>
<sequence length="105" mass="11410">MSSRCNPPVSPSLQSFSQPSTYCFLNTAVRGGKRIVTATLSMTQAAFLHESVQSITRRCPLHCTRFNPHNSSVDAISPREVAYEVKIQSIKGAGSTGFSGVYTRV</sequence>
<reference evidence="1" key="1">
    <citation type="journal article" date="2019" name="bioRxiv">
        <title>The Genome of the Zebra Mussel, Dreissena polymorpha: A Resource for Invasive Species Research.</title>
        <authorList>
            <person name="McCartney M.A."/>
            <person name="Auch B."/>
            <person name="Kono T."/>
            <person name="Mallez S."/>
            <person name="Zhang Y."/>
            <person name="Obille A."/>
            <person name="Becker A."/>
            <person name="Abrahante J.E."/>
            <person name="Garbe J."/>
            <person name="Badalamenti J.P."/>
            <person name="Herman A."/>
            <person name="Mangelson H."/>
            <person name="Liachko I."/>
            <person name="Sullivan S."/>
            <person name="Sone E.D."/>
            <person name="Koren S."/>
            <person name="Silverstein K.A.T."/>
            <person name="Beckman K.B."/>
            <person name="Gohl D.M."/>
        </authorList>
    </citation>
    <scope>NUCLEOTIDE SEQUENCE</scope>
    <source>
        <strain evidence="1">Duluth1</strain>
        <tissue evidence="1">Whole animal</tissue>
    </source>
</reference>